<dbReference type="KEGG" id="cter:A606_02215"/>
<dbReference type="HOGENOM" id="CLU_1719269_0_0_11"/>
<accession>S4XBX9</accession>
<reference evidence="1 2" key="1">
    <citation type="submission" date="2012-06" db="EMBL/GenBank/DDBJ databases">
        <title>Complete genome sequence of Corynebacterium terpenotabidum Y-11 (=DSM 44721).</title>
        <authorList>
            <person name="Ruckert C."/>
            <person name="Albersmeier A."/>
            <person name="Al-Dilaimi A."/>
            <person name="Szczepanowski R."/>
            <person name="Kalinowski J."/>
        </authorList>
    </citation>
    <scope>NUCLEOTIDE SEQUENCE [LARGE SCALE GENOMIC DNA]</scope>
    <source>
        <strain evidence="1 2">Y-11</strain>
    </source>
</reference>
<dbReference type="Proteomes" id="UP000014809">
    <property type="component" value="Chromosome"/>
</dbReference>
<protein>
    <submittedName>
        <fullName evidence="1">Uncharacterized protein</fullName>
    </submittedName>
</protein>
<name>S4XBX9_9CORY</name>
<proteinExistence type="predicted"/>
<dbReference type="EMBL" id="CP003696">
    <property type="protein sequence ID" value="AGP30096.1"/>
    <property type="molecule type" value="Genomic_DNA"/>
</dbReference>
<dbReference type="PATRIC" id="fig|1200352.3.peg.446"/>
<dbReference type="RefSeq" id="WP_020440461.1">
    <property type="nucleotide sequence ID" value="NC_021663.1"/>
</dbReference>
<evidence type="ECO:0000313" key="2">
    <source>
        <dbReference type="Proteomes" id="UP000014809"/>
    </source>
</evidence>
<sequence length="152" mass="16774">MDINDYEERLSASSYARAEFDDLQQQRMEGVLNQAADLIATAIIRAGQSTTTAVESLASSQRAIAESMDALRRSVEELPGAMKKPVREVAAQVGALTEHVGAMTTKVEELYTDSKAFPVEEYTQKVMGDGWDGTLHHHEVTGAPLKEEEYRK</sequence>
<dbReference type="STRING" id="1200352.A606_02215"/>
<dbReference type="AlphaFoldDB" id="S4XBX9"/>
<gene>
    <name evidence="1" type="ORF">A606_02215</name>
</gene>
<keyword evidence="2" id="KW-1185">Reference proteome</keyword>
<evidence type="ECO:0000313" key="1">
    <source>
        <dbReference type="EMBL" id="AGP30096.1"/>
    </source>
</evidence>
<organism evidence="1 2">
    <name type="scientific">Corynebacterium terpenotabidum Y-11</name>
    <dbReference type="NCBI Taxonomy" id="1200352"/>
    <lineage>
        <taxon>Bacteria</taxon>
        <taxon>Bacillati</taxon>
        <taxon>Actinomycetota</taxon>
        <taxon>Actinomycetes</taxon>
        <taxon>Mycobacteriales</taxon>
        <taxon>Corynebacteriaceae</taxon>
        <taxon>Corynebacterium</taxon>
    </lineage>
</organism>